<dbReference type="InterPro" id="IPR011990">
    <property type="entry name" value="TPR-like_helical_dom_sf"/>
</dbReference>
<dbReference type="SUPFAM" id="SSF81901">
    <property type="entry name" value="HCP-like"/>
    <property type="match status" value="1"/>
</dbReference>
<dbReference type="PANTHER" id="PTHR19959">
    <property type="entry name" value="KINESIN LIGHT CHAIN"/>
    <property type="match status" value="1"/>
</dbReference>
<dbReference type="InterPro" id="IPR024983">
    <property type="entry name" value="CHAT_dom"/>
</dbReference>
<dbReference type="EMBL" id="KV418008">
    <property type="protein sequence ID" value="KZP03753.1"/>
    <property type="molecule type" value="Genomic_DNA"/>
</dbReference>
<evidence type="ECO:0000313" key="3">
    <source>
        <dbReference type="Proteomes" id="UP000076532"/>
    </source>
</evidence>
<gene>
    <name evidence="2" type="ORF">FIBSPDRAFT_768491</name>
</gene>
<accession>A0A167UAJ3</accession>
<dbReference type="Proteomes" id="UP000076532">
    <property type="component" value="Unassembled WGS sequence"/>
</dbReference>
<organism evidence="2 3">
    <name type="scientific">Athelia psychrophila</name>
    <dbReference type="NCBI Taxonomy" id="1759441"/>
    <lineage>
        <taxon>Eukaryota</taxon>
        <taxon>Fungi</taxon>
        <taxon>Dikarya</taxon>
        <taxon>Basidiomycota</taxon>
        <taxon>Agaricomycotina</taxon>
        <taxon>Agaricomycetes</taxon>
        <taxon>Agaricomycetidae</taxon>
        <taxon>Atheliales</taxon>
        <taxon>Atheliaceae</taxon>
        <taxon>Athelia</taxon>
    </lineage>
</organism>
<dbReference type="AlphaFoldDB" id="A0A167UAJ3"/>
<reference evidence="2 3" key="1">
    <citation type="journal article" date="2016" name="Mol. Biol. Evol.">
        <title>Comparative Genomics of Early-Diverging Mushroom-Forming Fungi Provides Insights into the Origins of Lignocellulose Decay Capabilities.</title>
        <authorList>
            <person name="Nagy L.G."/>
            <person name="Riley R."/>
            <person name="Tritt A."/>
            <person name="Adam C."/>
            <person name="Daum C."/>
            <person name="Floudas D."/>
            <person name="Sun H."/>
            <person name="Yadav J.S."/>
            <person name="Pangilinan J."/>
            <person name="Larsson K.H."/>
            <person name="Matsuura K."/>
            <person name="Barry K."/>
            <person name="Labutti K."/>
            <person name="Kuo R."/>
            <person name="Ohm R.A."/>
            <person name="Bhattacharya S.S."/>
            <person name="Shirouzu T."/>
            <person name="Yoshinaga Y."/>
            <person name="Martin F.M."/>
            <person name="Grigoriev I.V."/>
            <person name="Hibbett D.S."/>
        </authorList>
    </citation>
    <scope>NUCLEOTIDE SEQUENCE [LARGE SCALE GENOMIC DNA]</scope>
    <source>
        <strain evidence="2 3">CBS 109695</strain>
    </source>
</reference>
<protein>
    <recommendedName>
        <fullName evidence="1">CHAT domain-containing protein</fullName>
    </recommendedName>
</protein>
<dbReference type="Pfam" id="PF12770">
    <property type="entry name" value="CHAT"/>
    <property type="match status" value="1"/>
</dbReference>
<sequence>LGDLADLENSIASYQQAVALTPDGHPEHAAHLTNLYISYRLRFDRLGDLADLENSIASVEQAATLTPDDHPQKAAHLANVGNGYLTRFKRFGDLADLENSVASQQQVVALTPDGHPGKPMYLSNLGYGYGMRFKRLGDLADLENSVASWQQAVVLTGDGHPQKTAYLANVGKGYLQRFDRLGDLADLENSIANQQQAVALIPDGHPEQAGHLANVGNGYLTRFKRLGDLADLENSIASQQQAVALTPDGDPQKPMYLSDVSNCYNSRFERFGDFADLENSVVGWQRAVALTPDGHPDKPMFLTNLGNGYGTRFDRLGDLADLENSIASLEQAARLTPDDHPEQAGRLAHVGNGYLARFIRLGDRADLENSIASQQPAVALTPDGHPNKPMFLTNLGNGYGTRFERFGNFTDLENSIASYQQAVALTPDGHPQKAAHLTNVGNSYLKCFNRLGDLADLENSIASQQQAVALTPDGHQQKSLYLSNVGNGYRTRFERFGDLADVENSNSIASQQPAVALTPDGHPNKPMFLTNLGNGYGTRFERLGDLTDLENSIASYQQAVALTPDGHPQKAAHLTNVGNSYLKCFNRLGDLADLENSIASQQQAVALTPDGHQQKSLYLSNVGNGYRTRFERFGDLADVENSVASWQQAVVLTPDSHPAKAIYLSNLGYIHTQAWNCTYEESHLRNALLSRKLAAKSPVASPSIVLEASRNWAQLSLMSDDMPSALEAFRTAIEILPQIAWLGLDIASQQDWLAKEKPEGLGCMAATCAIWLGRFEEAVELLDMARSVFWQQASSVRSGLQDLKAERPELAGELEAVSQKLDTSSFSGLSTASSDTDPELYKHRLAYHRDLVLKRESLIKEIRSLPGFEFFLKPTPFNRLRDAAAAGRVVIINISALGTDALIFDRTNPIRHRSLTLPEVLDRIDVDTLVPDQETDLTISKVPVQREDRADITEDRQRFLTRRLPRVWEHILKPIFAESGLGIPLQHTQDQVPSNRIFWYLTGPLTFIPIHAAGPVSKVVVSSYVTTLSSLAEAQKRQNEAINGPPMLLAISQPDTPGKSPIPNATDEVNMVMQTVSAAGWPEGKLQRFDRALATVDEISAALDTCSWAHFACHAMQDTRDGMESAFALHDGRLKLSVIAAKQLASARFAFLSTCQSASGLEDSPGEAMHLSAGMQFAGFSSVIATMWSIWDEDAPIVAKHTYAYLLRNGMDNIDLTEGAAALNHAVSQLREDPTVTMERWAPFVYYGV</sequence>
<dbReference type="PANTHER" id="PTHR19959:SF119">
    <property type="entry name" value="FUNGAL LIPASE-LIKE DOMAIN-CONTAINING PROTEIN"/>
    <property type="match status" value="1"/>
</dbReference>
<dbReference type="STRING" id="436010.A0A167UAJ3"/>
<proteinExistence type="predicted"/>
<dbReference type="SUPFAM" id="SSF48452">
    <property type="entry name" value="TPR-like"/>
    <property type="match status" value="1"/>
</dbReference>
<name>A0A167UAJ3_9AGAM</name>
<feature type="non-terminal residue" evidence="2">
    <location>
        <position position="1"/>
    </location>
</feature>
<dbReference type="OrthoDB" id="9991317at2759"/>
<keyword evidence="3" id="KW-1185">Reference proteome</keyword>
<dbReference type="Gene3D" id="1.25.40.10">
    <property type="entry name" value="Tetratricopeptide repeat domain"/>
    <property type="match status" value="4"/>
</dbReference>
<evidence type="ECO:0000259" key="1">
    <source>
        <dbReference type="Pfam" id="PF12770"/>
    </source>
</evidence>
<feature type="domain" description="CHAT" evidence="1">
    <location>
        <begin position="968"/>
        <end position="1248"/>
    </location>
</feature>
<evidence type="ECO:0000313" key="2">
    <source>
        <dbReference type="EMBL" id="KZP03753.1"/>
    </source>
</evidence>